<feature type="transmembrane region" description="Helical" evidence="1">
    <location>
        <begin position="70"/>
        <end position="98"/>
    </location>
</feature>
<dbReference type="EMBL" id="OVEO01000014">
    <property type="protein sequence ID" value="SPR00372.1"/>
    <property type="molecule type" value="Genomic_DNA"/>
</dbReference>
<proteinExistence type="predicted"/>
<dbReference type="PANTHER" id="PTHR10845:SF192">
    <property type="entry name" value="DOUBLE HIT, ISOFORM B"/>
    <property type="match status" value="1"/>
</dbReference>
<dbReference type="Proteomes" id="UP000290189">
    <property type="component" value="Unassembled WGS sequence"/>
</dbReference>
<feature type="transmembrane region" description="Helical" evidence="1">
    <location>
        <begin position="218"/>
        <end position="238"/>
    </location>
</feature>
<evidence type="ECO:0000259" key="2">
    <source>
        <dbReference type="PROSITE" id="PS50132"/>
    </source>
</evidence>
<keyword evidence="1" id="KW-1133">Transmembrane helix</keyword>
<dbReference type="Pfam" id="PF00615">
    <property type="entry name" value="RGS"/>
    <property type="match status" value="1"/>
</dbReference>
<dbReference type="Gene3D" id="1.10.167.10">
    <property type="entry name" value="Regulator of G-protein Signalling 4, domain 2"/>
    <property type="match status" value="1"/>
</dbReference>
<keyword evidence="1" id="KW-0472">Membrane</keyword>
<dbReference type="InterPro" id="IPR016137">
    <property type="entry name" value="RGS"/>
</dbReference>
<gene>
    <name evidence="3" type="ORF">PLBR_LOCUS7587</name>
</gene>
<dbReference type="PANTHER" id="PTHR10845">
    <property type="entry name" value="REGULATOR OF G PROTEIN SIGNALING"/>
    <property type="match status" value="1"/>
</dbReference>
<feature type="transmembrane region" description="Helical" evidence="1">
    <location>
        <begin position="6"/>
        <end position="26"/>
    </location>
</feature>
<dbReference type="InterPro" id="IPR044926">
    <property type="entry name" value="RGS_subdomain_2"/>
</dbReference>
<dbReference type="InterPro" id="IPR036305">
    <property type="entry name" value="RGS_sf"/>
</dbReference>
<feature type="transmembrane region" description="Helical" evidence="1">
    <location>
        <begin position="184"/>
        <end position="206"/>
    </location>
</feature>
<dbReference type="PRINTS" id="PR01301">
    <property type="entry name" value="RGSPROTEIN"/>
</dbReference>
<name>A0A3P3YJK0_PLABS</name>
<accession>A0A3P3YJK0</accession>
<feature type="domain" description="RGS" evidence="2">
    <location>
        <begin position="310"/>
        <end position="424"/>
    </location>
</feature>
<feature type="transmembrane region" description="Helical" evidence="1">
    <location>
        <begin position="42"/>
        <end position="64"/>
    </location>
</feature>
<reference evidence="3 4" key="1">
    <citation type="submission" date="2018-03" db="EMBL/GenBank/DDBJ databases">
        <authorList>
            <person name="Fogelqvist J."/>
        </authorList>
    </citation>
    <scope>NUCLEOTIDE SEQUENCE [LARGE SCALE GENOMIC DNA]</scope>
</reference>
<sequence>MDVYQAFWVAMLSLHAAVPPVGIVWFHQRRQMAPIRFLRPQLLVLINAFLCALACVLSLTALFAGDLNILLIWLPSQILIDLTLISFALLTLSLALAYRRMMCQMRFAQDMTRCPIKNRAILHIIRLTTALMSTRTVYAIILANLAVMVGTSLILAAVAFPYMYDPNQTLLAGYISQDSAFVTFQVLFTVKALLEGTFLFVVSTRLRHIADVHGMKRLLKRVALVTFVSVIGWAVTAMKPWKSFEAGCFVLLLACDVIMIITMVAPLMKTYTVEYQRLTTESHVDSVTSEPAGGLLQGFLHSSPERFEAYKALLEKDMAVESIMFWKDACEYERTFAQDDASVMKAIAIYRSYLMPGAPMEINIDSVSIMKFREVVFPYKLHENLRSISPSDRTVNRAEITATLFRSAATQMIHLMEANSLPRFKIHQADMWNAFLAEVNAARVNVMLDTVSGTTAGMSISVRSMA</sequence>
<feature type="transmembrane region" description="Helical" evidence="1">
    <location>
        <begin position="136"/>
        <end position="164"/>
    </location>
</feature>
<evidence type="ECO:0000256" key="1">
    <source>
        <dbReference type="SAM" id="Phobius"/>
    </source>
</evidence>
<protein>
    <recommendedName>
        <fullName evidence="2">RGS domain-containing protein</fullName>
    </recommendedName>
</protein>
<evidence type="ECO:0000313" key="4">
    <source>
        <dbReference type="Proteomes" id="UP000290189"/>
    </source>
</evidence>
<feature type="transmembrane region" description="Helical" evidence="1">
    <location>
        <begin position="244"/>
        <end position="268"/>
    </location>
</feature>
<geneLocation type="mitochondrion" evidence="3"/>
<keyword evidence="3" id="KW-0496">Mitochondrion</keyword>
<dbReference type="PROSITE" id="PS50132">
    <property type="entry name" value="RGS"/>
    <property type="match status" value="1"/>
</dbReference>
<dbReference type="SUPFAM" id="SSF48097">
    <property type="entry name" value="Regulator of G-protein signaling, RGS"/>
    <property type="match status" value="1"/>
</dbReference>
<dbReference type="AlphaFoldDB" id="A0A3P3YJK0"/>
<dbReference type="CDD" id="cd07440">
    <property type="entry name" value="RGS"/>
    <property type="match status" value="1"/>
</dbReference>
<keyword evidence="1" id="KW-0812">Transmembrane</keyword>
<evidence type="ECO:0000313" key="3">
    <source>
        <dbReference type="EMBL" id="SPR00372.1"/>
    </source>
</evidence>
<organism evidence="3 4">
    <name type="scientific">Plasmodiophora brassicae</name>
    <name type="common">Clubroot disease agent</name>
    <dbReference type="NCBI Taxonomy" id="37360"/>
    <lineage>
        <taxon>Eukaryota</taxon>
        <taxon>Sar</taxon>
        <taxon>Rhizaria</taxon>
        <taxon>Endomyxa</taxon>
        <taxon>Phytomyxea</taxon>
        <taxon>Plasmodiophorida</taxon>
        <taxon>Plasmodiophoridae</taxon>
        <taxon>Plasmodiophora</taxon>
    </lineage>
</organism>